<keyword evidence="2" id="KW-0808">Transferase</keyword>
<accession>A0A6N6M951</accession>
<keyword evidence="3" id="KW-1185">Reference proteome</keyword>
<protein>
    <submittedName>
        <fullName evidence="2">Glycosyltransferase family 2 protein</fullName>
    </submittedName>
</protein>
<dbReference type="Pfam" id="PF00535">
    <property type="entry name" value="Glycos_transf_2"/>
    <property type="match status" value="1"/>
</dbReference>
<sequence>MVHISVIVCCYNSEKLLKETLTHLVKQDVKDGFVYEVILVDNNSCDQTAQVARDLWSQFKTTVCLNIIKEEKPGLSYARKTGVLASKGGIIIFCDDDNWLQVDYLQIAYGFMNSNPKVGALGGQSEGVLEIEEPNWWHKEKLNYAVGVQGGQDGDITKRGYVWGAGLVIRSSILQRLYDINFESLLTDRVGSELSSGGDSEICKWVLLMDYKLWYLESLRFKHYITKNRLTDEYLIKLLEGHKQAQPLLNLYNWFFYNGIFKKVNSLTLKNRGSYIKKAIKCYIRNDKSWSTHCQLALGTFLKIHTDLYLITKTYRRLSKKQLDEKNNI</sequence>
<gene>
    <name evidence="2" type="ORF">F6U93_11395</name>
</gene>
<reference evidence="2 3" key="1">
    <citation type="submission" date="2019-09" db="EMBL/GenBank/DDBJ databases">
        <authorList>
            <person name="Cao W.R."/>
        </authorList>
    </citation>
    <scope>NUCLEOTIDE SEQUENCE [LARGE SCALE GENOMIC DNA]</scope>
    <source>
        <strain evidence="2 3">B1N29</strain>
    </source>
</reference>
<dbReference type="Proteomes" id="UP000441333">
    <property type="component" value="Unassembled WGS sequence"/>
</dbReference>
<name>A0A6N6M951_9FLAO</name>
<dbReference type="EMBL" id="WAAT01000050">
    <property type="protein sequence ID" value="KAB1067019.1"/>
    <property type="molecule type" value="Genomic_DNA"/>
</dbReference>
<comment type="caution">
    <text evidence="2">The sequence shown here is derived from an EMBL/GenBank/DDBJ whole genome shotgun (WGS) entry which is preliminary data.</text>
</comment>
<evidence type="ECO:0000259" key="1">
    <source>
        <dbReference type="Pfam" id="PF00535"/>
    </source>
</evidence>
<dbReference type="GO" id="GO:0016758">
    <property type="term" value="F:hexosyltransferase activity"/>
    <property type="evidence" value="ECO:0007669"/>
    <property type="project" value="UniProtKB-ARBA"/>
</dbReference>
<dbReference type="RefSeq" id="WP_150939903.1">
    <property type="nucleotide sequence ID" value="NZ_WAAT01000050.1"/>
</dbReference>
<dbReference type="InterPro" id="IPR001173">
    <property type="entry name" value="Glyco_trans_2-like"/>
</dbReference>
<dbReference type="Gene3D" id="3.90.550.10">
    <property type="entry name" value="Spore Coat Polysaccharide Biosynthesis Protein SpsA, Chain A"/>
    <property type="match status" value="1"/>
</dbReference>
<feature type="domain" description="Glycosyltransferase 2-like" evidence="1">
    <location>
        <begin position="5"/>
        <end position="128"/>
    </location>
</feature>
<dbReference type="CDD" id="cd00761">
    <property type="entry name" value="Glyco_tranf_GTA_type"/>
    <property type="match status" value="1"/>
</dbReference>
<evidence type="ECO:0000313" key="3">
    <source>
        <dbReference type="Proteomes" id="UP000441333"/>
    </source>
</evidence>
<evidence type="ECO:0000313" key="2">
    <source>
        <dbReference type="EMBL" id="KAB1067019.1"/>
    </source>
</evidence>
<dbReference type="AlphaFoldDB" id="A0A6N6M951"/>
<dbReference type="PANTHER" id="PTHR22916">
    <property type="entry name" value="GLYCOSYLTRANSFERASE"/>
    <property type="match status" value="1"/>
</dbReference>
<dbReference type="InterPro" id="IPR029044">
    <property type="entry name" value="Nucleotide-diphossugar_trans"/>
</dbReference>
<organism evidence="2 3">
    <name type="scientific">Pseudotamlana haliotis</name>
    <dbReference type="NCBI Taxonomy" id="2614804"/>
    <lineage>
        <taxon>Bacteria</taxon>
        <taxon>Pseudomonadati</taxon>
        <taxon>Bacteroidota</taxon>
        <taxon>Flavobacteriia</taxon>
        <taxon>Flavobacteriales</taxon>
        <taxon>Flavobacteriaceae</taxon>
        <taxon>Pseudotamlana</taxon>
    </lineage>
</organism>
<dbReference type="SUPFAM" id="SSF53448">
    <property type="entry name" value="Nucleotide-diphospho-sugar transferases"/>
    <property type="match status" value="1"/>
</dbReference>
<proteinExistence type="predicted"/>